<dbReference type="GO" id="GO:0032259">
    <property type="term" value="P:methylation"/>
    <property type="evidence" value="ECO:0007669"/>
    <property type="project" value="UniProtKB-KW"/>
</dbReference>
<dbReference type="PANTHER" id="PTHR22809:SF5">
    <property type="entry name" value="TRNA N(3)-METHYLCYTIDINE METHYLTRANSFERASE METTL6"/>
    <property type="match status" value="1"/>
</dbReference>
<evidence type="ECO:0000256" key="4">
    <source>
        <dbReference type="PIRNR" id="PIRNR037755"/>
    </source>
</evidence>
<dbReference type="GO" id="GO:0008173">
    <property type="term" value="F:RNA methyltransferase activity"/>
    <property type="evidence" value="ECO:0007669"/>
    <property type="project" value="UniProtKB-ARBA"/>
</dbReference>
<evidence type="ECO:0000256" key="5">
    <source>
        <dbReference type="SAM" id="MobiDB-lite"/>
    </source>
</evidence>
<dbReference type="PANTHER" id="PTHR22809">
    <property type="entry name" value="METHYLTRANSFERASE-RELATED"/>
    <property type="match status" value="1"/>
</dbReference>
<dbReference type="InterPro" id="IPR026113">
    <property type="entry name" value="METTL2/6/8-like"/>
</dbReference>
<keyword evidence="3 4" id="KW-0808">Transferase</keyword>
<keyword evidence="7" id="KW-1185">Reference proteome</keyword>
<evidence type="ECO:0000256" key="1">
    <source>
        <dbReference type="ARBA" id="ARBA00009725"/>
    </source>
</evidence>
<evidence type="ECO:0000313" key="7">
    <source>
        <dbReference type="Proteomes" id="UP000193411"/>
    </source>
</evidence>
<dbReference type="AlphaFoldDB" id="A0A1Y2H4P3"/>
<reference evidence="6 7" key="1">
    <citation type="submission" date="2016-07" db="EMBL/GenBank/DDBJ databases">
        <title>Pervasive Adenine N6-methylation of Active Genes in Fungi.</title>
        <authorList>
            <consortium name="DOE Joint Genome Institute"/>
            <person name="Mondo S.J."/>
            <person name="Dannebaum R.O."/>
            <person name="Kuo R.C."/>
            <person name="Labutti K."/>
            <person name="Haridas S."/>
            <person name="Kuo A."/>
            <person name="Salamov A."/>
            <person name="Ahrendt S.R."/>
            <person name="Lipzen A."/>
            <person name="Sullivan W."/>
            <person name="Andreopoulos W.B."/>
            <person name="Clum A."/>
            <person name="Lindquist E."/>
            <person name="Daum C."/>
            <person name="Ramamoorthy G.K."/>
            <person name="Gryganskyi A."/>
            <person name="Culley D."/>
            <person name="Magnuson J.K."/>
            <person name="James T.Y."/>
            <person name="O'Malley M.A."/>
            <person name="Stajich J.E."/>
            <person name="Spatafora J.W."/>
            <person name="Visel A."/>
            <person name="Grigoriev I.V."/>
        </authorList>
    </citation>
    <scope>NUCLEOTIDE SEQUENCE [LARGE SCALE GENOMIC DNA]</scope>
    <source>
        <strain evidence="6 7">PL171</strain>
    </source>
</reference>
<dbReference type="InterPro" id="IPR029063">
    <property type="entry name" value="SAM-dependent_MTases_sf"/>
</dbReference>
<name>A0A1Y2H4P3_9FUNG</name>
<dbReference type="STRING" id="765915.A0A1Y2H4P3"/>
<evidence type="ECO:0000313" key="6">
    <source>
        <dbReference type="EMBL" id="ORZ29537.1"/>
    </source>
</evidence>
<evidence type="ECO:0000256" key="3">
    <source>
        <dbReference type="ARBA" id="ARBA00022679"/>
    </source>
</evidence>
<keyword evidence="2 4" id="KW-0489">Methyltransferase</keyword>
<comment type="similarity">
    <text evidence="1 4">Belongs to the methyltransferase superfamily. METL family.</text>
</comment>
<comment type="function">
    <text evidence="4">S-adenosyl-L-methionine-dependent methyltransferase.</text>
</comment>
<sequence>MDSPSSTSTDQTTPARDHGEAVETLDESYVKPFWAEKYRREACKNWDKFYKRNANHFYKPRHWTEREFPELQFDADEHKTLCEVGCGHGSFVAPLIAHNDTEQFDPARVTAFVADLTKDALTETVPRQSVDVASCIFVLSAIPPEDLATAVANVASVVKPGGTVVLRDYARYDQAELRFKASNNRLEDHLYCRQDGTLAHFFTREQLDELFIANGFHVKSSAYVLRTTVNRKTSDEFQRIFVQARYEKRLQ</sequence>
<comment type="caution">
    <text evidence="6">The sequence shown here is derived from an EMBL/GenBank/DDBJ whole genome shotgun (WGS) entry which is preliminary data.</text>
</comment>
<dbReference type="EC" id="2.1.1.-" evidence="4"/>
<dbReference type="Proteomes" id="UP000193411">
    <property type="component" value="Unassembled WGS sequence"/>
</dbReference>
<dbReference type="PIRSF" id="PIRSF037755">
    <property type="entry name" value="Mettl2_prd"/>
    <property type="match status" value="1"/>
</dbReference>
<accession>A0A1Y2H4P3</accession>
<gene>
    <name evidence="6" type="ORF">BCR44DRAFT_1449525</name>
</gene>
<feature type="compositionally biased region" description="Low complexity" evidence="5">
    <location>
        <begin position="1"/>
        <end position="14"/>
    </location>
</feature>
<evidence type="ECO:0000256" key="2">
    <source>
        <dbReference type="ARBA" id="ARBA00022603"/>
    </source>
</evidence>
<dbReference type="SUPFAM" id="SSF53335">
    <property type="entry name" value="S-adenosyl-L-methionine-dependent methyltransferases"/>
    <property type="match status" value="1"/>
</dbReference>
<dbReference type="Gene3D" id="3.40.50.150">
    <property type="entry name" value="Vaccinia Virus protein VP39"/>
    <property type="match status" value="1"/>
</dbReference>
<dbReference type="OrthoDB" id="417697at2759"/>
<dbReference type="GO" id="GO:0008757">
    <property type="term" value="F:S-adenosylmethionine-dependent methyltransferase activity"/>
    <property type="evidence" value="ECO:0007669"/>
    <property type="project" value="UniProtKB-ARBA"/>
</dbReference>
<dbReference type="Pfam" id="PF13489">
    <property type="entry name" value="Methyltransf_23"/>
    <property type="match status" value="1"/>
</dbReference>
<protein>
    <recommendedName>
        <fullName evidence="4">tRNA N(3)-methylcytidine methyltransferase</fullName>
        <ecNumber evidence="4">2.1.1.-</ecNumber>
    </recommendedName>
</protein>
<proteinExistence type="inferred from homology"/>
<organism evidence="6 7">
    <name type="scientific">Catenaria anguillulae PL171</name>
    <dbReference type="NCBI Taxonomy" id="765915"/>
    <lineage>
        <taxon>Eukaryota</taxon>
        <taxon>Fungi</taxon>
        <taxon>Fungi incertae sedis</taxon>
        <taxon>Blastocladiomycota</taxon>
        <taxon>Blastocladiomycetes</taxon>
        <taxon>Blastocladiales</taxon>
        <taxon>Catenariaceae</taxon>
        <taxon>Catenaria</taxon>
    </lineage>
</organism>
<feature type="region of interest" description="Disordered" evidence="5">
    <location>
        <begin position="1"/>
        <end position="23"/>
    </location>
</feature>
<dbReference type="EMBL" id="MCFL01000161">
    <property type="protein sequence ID" value="ORZ29537.1"/>
    <property type="molecule type" value="Genomic_DNA"/>
</dbReference>